<keyword evidence="2 5" id="KW-0808">Transferase</keyword>
<dbReference type="GO" id="GO:0009103">
    <property type="term" value="P:lipopolysaccharide biosynthetic process"/>
    <property type="evidence" value="ECO:0007669"/>
    <property type="project" value="UniProtKB-UniRule"/>
</dbReference>
<comment type="subcellular location">
    <subcellularLocation>
        <location evidence="5">Cytoplasm</location>
    </subcellularLocation>
    <subcellularLocation>
        <location evidence="1">Membrane</location>
    </subcellularLocation>
</comment>
<dbReference type="InterPro" id="IPR004528">
    <property type="entry name" value="KdsB"/>
</dbReference>
<accession>A0AAU8A358</accession>
<dbReference type="GO" id="GO:0033468">
    <property type="term" value="P:CMP-keto-3-deoxy-D-manno-octulosonic acid biosynthetic process"/>
    <property type="evidence" value="ECO:0007669"/>
    <property type="project" value="UniProtKB-UniRule"/>
</dbReference>
<dbReference type="Gene3D" id="3.90.550.10">
    <property type="entry name" value="Spore Coat Polysaccharide Biosynthesis Protein SpsA, Chain A"/>
    <property type="match status" value="1"/>
</dbReference>
<evidence type="ECO:0000256" key="5">
    <source>
        <dbReference type="HAMAP-Rule" id="MF_00057"/>
    </source>
</evidence>
<dbReference type="EC" id="2.7.7.38" evidence="5"/>
<comment type="function">
    <text evidence="5">Activates KDO (a required 8-carbon sugar) for incorporation into bacterial lipopolysaccharide in Gram-negative bacteria.</text>
</comment>
<dbReference type="GO" id="GO:0005829">
    <property type="term" value="C:cytosol"/>
    <property type="evidence" value="ECO:0007669"/>
    <property type="project" value="TreeGrafter"/>
</dbReference>
<reference evidence="6" key="1">
    <citation type="submission" date="2022-06" db="EMBL/GenBank/DDBJ databases">
        <title>New Polynucleobacter species.</title>
        <authorList>
            <person name="Hahn M.W."/>
        </authorList>
    </citation>
    <scope>NUCLEOTIDE SEQUENCE</scope>
    <source>
        <strain evidence="6">UK-FUSCHL-C3</strain>
    </source>
</reference>
<gene>
    <name evidence="5 6" type="primary">kdsB</name>
    <name evidence="6" type="ORF">NKE59_01370</name>
</gene>
<evidence type="ECO:0000313" key="6">
    <source>
        <dbReference type="EMBL" id="XCC57967.1"/>
    </source>
</evidence>
<keyword evidence="3 5" id="KW-0548">Nucleotidyltransferase</keyword>
<dbReference type="NCBIfam" id="NF009905">
    <property type="entry name" value="PRK13368.1"/>
    <property type="match status" value="1"/>
</dbReference>
<dbReference type="AlphaFoldDB" id="A0AAU8A358"/>
<comment type="pathway">
    <text evidence="5">Nucleotide-sugar biosynthesis; CMP-3-deoxy-D-manno-octulosonate biosynthesis; CMP-3-deoxy-D-manno-octulosonate from 3-deoxy-D-manno-octulosonate and CTP: step 1/1.</text>
</comment>
<comment type="catalytic activity">
    <reaction evidence="5">
        <text>3-deoxy-alpha-D-manno-oct-2-ulosonate + CTP = CMP-3-deoxy-beta-D-manno-octulosonate + diphosphate</text>
        <dbReference type="Rhea" id="RHEA:23448"/>
        <dbReference type="ChEBI" id="CHEBI:33019"/>
        <dbReference type="ChEBI" id="CHEBI:37563"/>
        <dbReference type="ChEBI" id="CHEBI:85986"/>
        <dbReference type="ChEBI" id="CHEBI:85987"/>
        <dbReference type="EC" id="2.7.7.38"/>
    </reaction>
</comment>
<dbReference type="GO" id="GO:0008690">
    <property type="term" value="F:3-deoxy-manno-octulosonate cytidylyltransferase activity"/>
    <property type="evidence" value="ECO:0007669"/>
    <property type="project" value="UniProtKB-UniRule"/>
</dbReference>
<dbReference type="FunFam" id="3.90.550.10:FF:000011">
    <property type="entry name" value="3-deoxy-manno-octulosonate cytidylyltransferase"/>
    <property type="match status" value="1"/>
</dbReference>
<dbReference type="GO" id="GO:0016020">
    <property type="term" value="C:membrane"/>
    <property type="evidence" value="ECO:0007669"/>
    <property type="project" value="UniProtKB-SubCell"/>
</dbReference>
<proteinExistence type="inferred from homology"/>
<keyword evidence="5" id="KW-0963">Cytoplasm</keyword>
<evidence type="ECO:0000256" key="1">
    <source>
        <dbReference type="ARBA" id="ARBA00004370"/>
    </source>
</evidence>
<dbReference type="PANTHER" id="PTHR42866">
    <property type="entry name" value="3-DEOXY-MANNO-OCTULOSONATE CYTIDYLYLTRANSFERASE"/>
    <property type="match status" value="1"/>
</dbReference>
<evidence type="ECO:0000256" key="3">
    <source>
        <dbReference type="ARBA" id="ARBA00022695"/>
    </source>
</evidence>
<dbReference type="SUPFAM" id="SSF53448">
    <property type="entry name" value="Nucleotide-diphospho-sugar transferases"/>
    <property type="match status" value="1"/>
</dbReference>
<organism evidence="6">
    <name type="scientific">Polynucleobacter sp. UK-FUSCHL-C3</name>
    <dbReference type="NCBI Taxonomy" id="2955208"/>
    <lineage>
        <taxon>Bacteria</taxon>
        <taxon>Pseudomonadati</taxon>
        <taxon>Pseudomonadota</taxon>
        <taxon>Betaproteobacteria</taxon>
        <taxon>Burkholderiales</taxon>
        <taxon>Burkholderiaceae</taxon>
        <taxon>Polynucleobacter</taxon>
    </lineage>
</organism>
<dbReference type="NCBIfam" id="TIGR00466">
    <property type="entry name" value="kdsB"/>
    <property type="match status" value="1"/>
</dbReference>
<dbReference type="NCBIfam" id="NF003950">
    <property type="entry name" value="PRK05450.1-3"/>
    <property type="match status" value="1"/>
</dbReference>
<dbReference type="Pfam" id="PF02348">
    <property type="entry name" value="CTP_transf_3"/>
    <property type="match status" value="1"/>
</dbReference>
<sequence>MGSFTVVIPARLASSRLERKALADLGGKPMVIRVAERSAQSAANRIIVATDAQEIESVCKAANLEVMMTREDHPSGTDRLAEVALQLGLNDEAIVVNVQGDEPLIPVDLINQVANTLQSKPHCAMATAAVAIHDQSEITNPNAVKVVLSKNNEALYFSRSTIPFDRNHSSPIYYRHLGIYAYRTGFLKAFSNLAISPLEQAESLEQLRALWHGYAIAVHITPESPPPGVDTQADLDRARQFF</sequence>
<dbReference type="RefSeq" id="WP_353439101.1">
    <property type="nucleotide sequence ID" value="NZ_CP099959.1"/>
</dbReference>
<dbReference type="InterPro" id="IPR029044">
    <property type="entry name" value="Nucleotide-diphossugar_trans"/>
</dbReference>
<dbReference type="CDD" id="cd02517">
    <property type="entry name" value="CMP-KDO-Synthetase"/>
    <property type="match status" value="1"/>
</dbReference>
<dbReference type="InterPro" id="IPR003329">
    <property type="entry name" value="Cytidylyl_trans"/>
</dbReference>
<keyword evidence="4 5" id="KW-0448">Lipopolysaccharide biosynthesis</keyword>
<comment type="similarity">
    <text evidence="5">Belongs to the KdsB family.</text>
</comment>
<protein>
    <recommendedName>
        <fullName evidence="5">3-deoxy-manno-octulosonate cytidylyltransferase</fullName>
        <ecNumber evidence="5">2.7.7.38</ecNumber>
    </recommendedName>
    <alternativeName>
        <fullName evidence="5">CMP-2-keto-3-deoxyoctulosonic acid synthase</fullName>
        <shortName evidence="5">CKS</shortName>
        <shortName evidence="5">CMP-KDO synthase</shortName>
    </alternativeName>
</protein>
<dbReference type="EMBL" id="CP099959">
    <property type="protein sequence ID" value="XCC57967.1"/>
    <property type="molecule type" value="Genomic_DNA"/>
</dbReference>
<evidence type="ECO:0000256" key="2">
    <source>
        <dbReference type="ARBA" id="ARBA00022679"/>
    </source>
</evidence>
<dbReference type="NCBIfam" id="NF003952">
    <property type="entry name" value="PRK05450.1-5"/>
    <property type="match status" value="1"/>
</dbReference>
<name>A0AAU8A358_9BURK</name>
<evidence type="ECO:0000256" key="4">
    <source>
        <dbReference type="ARBA" id="ARBA00022985"/>
    </source>
</evidence>
<dbReference type="HAMAP" id="MF_00057">
    <property type="entry name" value="KdsB"/>
    <property type="match status" value="1"/>
</dbReference>
<dbReference type="PANTHER" id="PTHR42866:SF2">
    <property type="entry name" value="3-DEOXY-MANNO-OCTULOSONATE CYTIDYLYLTRANSFERASE, MITOCHONDRIAL"/>
    <property type="match status" value="1"/>
</dbReference>